<dbReference type="EMBL" id="JAGPYM010000027">
    <property type="protein sequence ID" value="KAH6880157.1"/>
    <property type="molecule type" value="Genomic_DNA"/>
</dbReference>
<dbReference type="OrthoDB" id="1640476at2759"/>
<dbReference type="Gene3D" id="1.20.225.20">
    <property type="entry name" value="Ub domain-containing protein, DC-UbP/UBTD2, N-terminal domain"/>
    <property type="match status" value="1"/>
</dbReference>
<keyword evidence="4" id="KW-1185">Reference proteome</keyword>
<name>A0A9P9AL30_9HYPO</name>
<evidence type="ECO:0000259" key="2">
    <source>
        <dbReference type="PROSITE" id="PS50053"/>
    </source>
</evidence>
<dbReference type="PANTHER" id="PTHR13609">
    <property type="entry name" value="UBIQUITIN DOMAIN CONTAINING 1 PROTEIN-RELATED"/>
    <property type="match status" value="1"/>
</dbReference>
<organism evidence="3 4">
    <name type="scientific">Thelonectria olida</name>
    <dbReference type="NCBI Taxonomy" id="1576542"/>
    <lineage>
        <taxon>Eukaryota</taxon>
        <taxon>Fungi</taxon>
        <taxon>Dikarya</taxon>
        <taxon>Ascomycota</taxon>
        <taxon>Pezizomycotina</taxon>
        <taxon>Sordariomycetes</taxon>
        <taxon>Hypocreomycetidae</taxon>
        <taxon>Hypocreales</taxon>
        <taxon>Nectriaceae</taxon>
        <taxon>Thelonectria</taxon>
    </lineage>
</organism>
<dbReference type="Pfam" id="PF00240">
    <property type="entry name" value="ubiquitin"/>
    <property type="match status" value="1"/>
</dbReference>
<evidence type="ECO:0000256" key="1">
    <source>
        <dbReference type="SAM" id="MobiDB-lite"/>
    </source>
</evidence>
<dbReference type="SUPFAM" id="SSF54236">
    <property type="entry name" value="Ubiquitin-like"/>
    <property type="match status" value="1"/>
</dbReference>
<feature type="region of interest" description="Disordered" evidence="1">
    <location>
        <begin position="171"/>
        <end position="210"/>
    </location>
</feature>
<evidence type="ECO:0000313" key="3">
    <source>
        <dbReference type="EMBL" id="KAH6880157.1"/>
    </source>
</evidence>
<dbReference type="Proteomes" id="UP000777438">
    <property type="component" value="Unassembled WGS sequence"/>
</dbReference>
<dbReference type="InterPro" id="IPR039869">
    <property type="entry name" value="UBTD1/2"/>
</dbReference>
<feature type="compositionally biased region" description="Pro residues" evidence="1">
    <location>
        <begin position="27"/>
        <end position="39"/>
    </location>
</feature>
<comment type="caution">
    <text evidence="3">The sequence shown here is derived from an EMBL/GenBank/DDBJ whole genome shotgun (WGS) entry which is preliminary data.</text>
</comment>
<dbReference type="PROSITE" id="PS50053">
    <property type="entry name" value="UBIQUITIN_2"/>
    <property type="match status" value="1"/>
</dbReference>
<reference evidence="3 4" key="1">
    <citation type="journal article" date="2021" name="Nat. Commun.">
        <title>Genetic determinants of endophytism in the Arabidopsis root mycobiome.</title>
        <authorList>
            <person name="Mesny F."/>
            <person name="Miyauchi S."/>
            <person name="Thiergart T."/>
            <person name="Pickel B."/>
            <person name="Atanasova L."/>
            <person name="Karlsson M."/>
            <person name="Huettel B."/>
            <person name="Barry K.W."/>
            <person name="Haridas S."/>
            <person name="Chen C."/>
            <person name="Bauer D."/>
            <person name="Andreopoulos W."/>
            <person name="Pangilinan J."/>
            <person name="LaButti K."/>
            <person name="Riley R."/>
            <person name="Lipzen A."/>
            <person name="Clum A."/>
            <person name="Drula E."/>
            <person name="Henrissat B."/>
            <person name="Kohler A."/>
            <person name="Grigoriev I.V."/>
            <person name="Martin F.M."/>
            <person name="Hacquard S."/>
        </authorList>
    </citation>
    <scope>NUCLEOTIDE SEQUENCE [LARGE SCALE GENOMIC DNA]</scope>
    <source>
        <strain evidence="3 4">MPI-CAGE-CH-0241</strain>
    </source>
</reference>
<sequence>MGCCFSRPSGPNSPYPGGVNASSRAINPPPLQLPDPVQPRQPARRRRHEQRPLDQHIDKPLRRHEWSSRNRTWTKKQLARERAEFFDTRVTGRPEIWQTVHAALQVLWDPTSQDAQDDGSNGLATAQMILRAAEISLPTGNLKDGVYDHSGNYYPIPEWIVCDPRNIAEELSEGAKGDGPAPDDEEETTAEDEDMTDEDDDEIEGRKREKGKEVIDVREQVALRARLSENGQDIKVTIVETESVKTVAKKIAQAAKLTSTKRIRIAYMGKMLKENSSLTDQGWQSGHVVNALVFDRQSAPPYDMP</sequence>
<evidence type="ECO:0000313" key="4">
    <source>
        <dbReference type="Proteomes" id="UP000777438"/>
    </source>
</evidence>
<feature type="compositionally biased region" description="Acidic residues" evidence="1">
    <location>
        <begin position="181"/>
        <end position="203"/>
    </location>
</feature>
<dbReference type="Gene3D" id="3.10.20.90">
    <property type="entry name" value="Phosphatidylinositol 3-kinase Catalytic Subunit, Chain A, domain 1"/>
    <property type="match status" value="1"/>
</dbReference>
<dbReference type="AlphaFoldDB" id="A0A9P9AL30"/>
<dbReference type="InterPro" id="IPR029071">
    <property type="entry name" value="Ubiquitin-like_domsf"/>
</dbReference>
<feature type="domain" description="Ubiquitin-like" evidence="2">
    <location>
        <begin position="221"/>
        <end position="298"/>
    </location>
</feature>
<dbReference type="InterPro" id="IPR038169">
    <property type="entry name" value="DC-UbP/UBTD2_N_sf"/>
</dbReference>
<dbReference type="InterPro" id="IPR032752">
    <property type="entry name" value="DC-UbP/UBTD2_N"/>
</dbReference>
<accession>A0A9P9AL30</accession>
<feature type="region of interest" description="Disordered" evidence="1">
    <location>
        <begin position="1"/>
        <end position="63"/>
    </location>
</feature>
<dbReference type="InterPro" id="IPR000626">
    <property type="entry name" value="Ubiquitin-like_dom"/>
</dbReference>
<feature type="compositionally biased region" description="Basic and acidic residues" evidence="1">
    <location>
        <begin position="50"/>
        <end position="63"/>
    </location>
</feature>
<gene>
    <name evidence="3" type="ORF">B0T10DRAFT_149764</name>
</gene>
<proteinExistence type="predicted"/>
<dbReference type="Pfam" id="PF16455">
    <property type="entry name" value="UBD"/>
    <property type="match status" value="1"/>
</dbReference>
<protein>
    <recommendedName>
        <fullName evidence="2">Ubiquitin-like domain-containing protein</fullName>
    </recommendedName>
</protein>